<reference evidence="2 3" key="1">
    <citation type="submission" date="2017-04" db="EMBL/GenBank/DDBJ databases">
        <title>Draft genome sequence of Zooshikella ganghwensis VG4 isolated from Red Sea sediments.</title>
        <authorList>
            <person name="Rehman Z."/>
            <person name="Alam I."/>
            <person name="Kamau A."/>
            <person name="Bajic V."/>
            <person name="Leiknes T."/>
        </authorList>
    </citation>
    <scope>NUCLEOTIDE SEQUENCE [LARGE SCALE GENOMIC DNA]</scope>
    <source>
        <strain evidence="2 3">VG4</strain>
    </source>
</reference>
<comment type="caution">
    <text evidence="2">The sequence shown here is derived from an EMBL/GenBank/DDBJ whole genome shotgun (WGS) entry which is preliminary data.</text>
</comment>
<accession>A0A4P9VK91</accession>
<keyword evidence="1" id="KW-0472">Membrane</keyword>
<evidence type="ECO:0000313" key="2">
    <source>
        <dbReference type="EMBL" id="RDH42754.1"/>
    </source>
</evidence>
<name>A0A4P9VK91_9GAMM</name>
<sequence length="243" mass="27950">MFKYTQTKGKTINHHEISKTIMPLKQYTNIYLSVTRSLKKYLASFTIGATVFLSGCSGSIPYLQPEISEQDLLAADSTINQCFISSGIAYELINKINQYQLAKVDAEDELIASQGNNLSDYYLMKEMLDEYYNVSPEKDEHPRFIASYYSRCLKKAQVNPEIIPQSTLAQCLRRNNLLHMLYQQSKLKQWNEIAALAQQHNIETDDAKQAFQFGTEYNQRYIALLMNKFRQCTDTEIASDTTN</sequence>
<keyword evidence="3" id="KW-1185">Reference proteome</keyword>
<organism evidence="2 3">
    <name type="scientific">Zooshikella ganghwensis</name>
    <dbReference type="NCBI Taxonomy" id="202772"/>
    <lineage>
        <taxon>Bacteria</taxon>
        <taxon>Pseudomonadati</taxon>
        <taxon>Pseudomonadota</taxon>
        <taxon>Gammaproteobacteria</taxon>
        <taxon>Oceanospirillales</taxon>
        <taxon>Zooshikellaceae</taxon>
        <taxon>Zooshikella</taxon>
    </lineage>
</organism>
<evidence type="ECO:0000313" key="3">
    <source>
        <dbReference type="Proteomes" id="UP000257039"/>
    </source>
</evidence>
<dbReference type="AlphaFoldDB" id="A0A4P9VK91"/>
<evidence type="ECO:0000256" key="1">
    <source>
        <dbReference type="SAM" id="Phobius"/>
    </source>
</evidence>
<feature type="transmembrane region" description="Helical" evidence="1">
    <location>
        <begin position="41"/>
        <end position="63"/>
    </location>
</feature>
<protein>
    <submittedName>
        <fullName evidence="2">Uncharacterized protein</fullName>
    </submittedName>
</protein>
<gene>
    <name evidence="2" type="ORF">B9G39_04415</name>
</gene>
<proteinExistence type="predicted"/>
<keyword evidence="1" id="KW-1133">Transmembrane helix</keyword>
<dbReference type="Proteomes" id="UP000257039">
    <property type="component" value="Unassembled WGS sequence"/>
</dbReference>
<keyword evidence="1" id="KW-0812">Transmembrane</keyword>
<dbReference type="EMBL" id="NDXW01000001">
    <property type="protein sequence ID" value="RDH42754.1"/>
    <property type="molecule type" value="Genomic_DNA"/>
</dbReference>